<dbReference type="AlphaFoldDB" id="A0A1X2G3J4"/>
<reference evidence="1 2" key="1">
    <citation type="submission" date="2016-07" db="EMBL/GenBank/DDBJ databases">
        <title>Pervasive Adenine N6-methylation of Active Genes in Fungi.</title>
        <authorList>
            <consortium name="DOE Joint Genome Institute"/>
            <person name="Mondo S.J."/>
            <person name="Dannebaum R.O."/>
            <person name="Kuo R.C."/>
            <person name="Labutti K."/>
            <person name="Haridas S."/>
            <person name="Kuo A."/>
            <person name="Salamov A."/>
            <person name="Ahrendt S.R."/>
            <person name="Lipzen A."/>
            <person name="Sullivan W."/>
            <person name="Andreopoulos W.B."/>
            <person name="Clum A."/>
            <person name="Lindquist E."/>
            <person name="Daum C."/>
            <person name="Ramamoorthy G.K."/>
            <person name="Gryganskyi A."/>
            <person name="Culley D."/>
            <person name="Magnuson J.K."/>
            <person name="James T.Y."/>
            <person name="O'Malley M.A."/>
            <person name="Stajich J.E."/>
            <person name="Spatafora J.W."/>
            <person name="Visel A."/>
            <person name="Grigoriev I.V."/>
        </authorList>
    </citation>
    <scope>NUCLEOTIDE SEQUENCE [LARGE SCALE GENOMIC DNA]</scope>
    <source>
        <strain evidence="1 2">NRRL 3301</strain>
    </source>
</reference>
<comment type="caution">
    <text evidence="1">The sequence shown here is derived from an EMBL/GenBank/DDBJ whole genome shotgun (WGS) entry which is preliminary data.</text>
</comment>
<dbReference type="EMBL" id="MCGT01000052">
    <property type="protein sequence ID" value="ORX43863.1"/>
    <property type="molecule type" value="Genomic_DNA"/>
</dbReference>
<protein>
    <submittedName>
        <fullName evidence="1">Uncharacterized protein</fullName>
    </submittedName>
</protein>
<accession>A0A1X2G3J4</accession>
<dbReference type="OrthoDB" id="2386090at2759"/>
<proteinExistence type="predicted"/>
<evidence type="ECO:0000313" key="2">
    <source>
        <dbReference type="Proteomes" id="UP000242146"/>
    </source>
</evidence>
<gene>
    <name evidence="1" type="ORF">DM01DRAFT_262485</name>
</gene>
<name>A0A1X2G3J4_9FUNG</name>
<dbReference type="Proteomes" id="UP000242146">
    <property type="component" value="Unassembled WGS sequence"/>
</dbReference>
<keyword evidence="2" id="KW-1185">Reference proteome</keyword>
<sequence length="167" mass="18640">MILLRTTLPRASNANPVVRTLSCLYSTQLPKKAAGVFTSNKHIDAKSTPPLINKTLVYIGPFSETIRRYKMTATLFGVCGACAVPALLSTGQAPALSDVWLGFETYTFFGRKQEHQVWLSSLSDVSNKRMYRWLDRKSRRIYALERHVVDADPFLKGLSNKCGKVVG</sequence>
<organism evidence="1 2">
    <name type="scientific">Hesseltinella vesiculosa</name>
    <dbReference type="NCBI Taxonomy" id="101127"/>
    <lineage>
        <taxon>Eukaryota</taxon>
        <taxon>Fungi</taxon>
        <taxon>Fungi incertae sedis</taxon>
        <taxon>Mucoromycota</taxon>
        <taxon>Mucoromycotina</taxon>
        <taxon>Mucoromycetes</taxon>
        <taxon>Mucorales</taxon>
        <taxon>Cunninghamellaceae</taxon>
        <taxon>Hesseltinella</taxon>
    </lineage>
</organism>
<evidence type="ECO:0000313" key="1">
    <source>
        <dbReference type="EMBL" id="ORX43863.1"/>
    </source>
</evidence>